<feature type="transmembrane region" description="Helical" evidence="2">
    <location>
        <begin position="12"/>
        <end position="35"/>
    </location>
</feature>
<name>A0ABD6MWX1_9PSED</name>
<feature type="compositionally biased region" description="Basic and acidic residues" evidence="1">
    <location>
        <begin position="700"/>
        <end position="711"/>
    </location>
</feature>
<organism evidence="4 5">
    <name type="scientific">Pseudomonas hunanensis</name>
    <dbReference type="NCBI Taxonomy" id="1247546"/>
    <lineage>
        <taxon>Bacteria</taxon>
        <taxon>Pseudomonadati</taxon>
        <taxon>Pseudomonadota</taxon>
        <taxon>Gammaproteobacteria</taxon>
        <taxon>Pseudomonadales</taxon>
        <taxon>Pseudomonadaceae</taxon>
        <taxon>Pseudomonas</taxon>
    </lineage>
</organism>
<keyword evidence="2" id="KW-0472">Membrane</keyword>
<dbReference type="Proteomes" id="UP000704738">
    <property type="component" value="Unassembled WGS sequence"/>
</dbReference>
<keyword evidence="2" id="KW-1133">Transmembrane helix</keyword>
<evidence type="ECO:0000313" key="5">
    <source>
        <dbReference type="Proteomes" id="UP000704738"/>
    </source>
</evidence>
<dbReference type="InterPro" id="IPR032689">
    <property type="entry name" value="TraG-D_C"/>
</dbReference>
<feature type="region of interest" description="Disordered" evidence="1">
    <location>
        <begin position="645"/>
        <end position="722"/>
    </location>
</feature>
<feature type="transmembrane region" description="Helical" evidence="2">
    <location>
        <begin position="99"/>
        <end position="120"/>
    </location>
</feature>
<feature type="compositionally biased region" description="Low complexity" evidence="1">
    <location>
        <begin position="567"/>
        <end position="586"/>
    </location>
</feature>
<evidence type="ECO:0000256" key="2">
    <source>
        <dbReference type="SAM" id="Phobius"/>
    </source>
</evidence>
<evidence type="ECO:0000259" key="3">
    <source>
        <dbReference type="Pfam" id="PF12696"/>
    </source>
</evidence>
<feature type="compositionally biased region" description="Basic and acidic residues" evidence="1">
    <location>
        <begin position="664"/>
        <end position="676"/>
    </location>
</feature>
<evidence type="ECO:0000313" key="4">
    <source>
        <dbReference type="EMBL" id="NWL45443.1"/>
    </source>
</evidence>
<accession>A0ABD6MWX1</accession>
<comment type="caution">
    <text evidence="4">The sequence shown here is derived from an EMBL/GenBank/DDBJ whole genome shotgun (WGS) entry which is preliminary data.</text>
</comment>
<dbReference type="SUPFAM" id="SSF52540">
    <property type="entry name" value="P-loop containing nucleoside triphosphate hydrolases"/>
    <property type="match status" value="1"/>
</dbReference>
<sequence length="722" mass="80355">MELLRLILLNTNPTLTAVFALLIGVLLVLSVTGAVRETDETTALEVFLVWLRRAIIIMLLVSLPMFVGGLYVYAYFVYGYDWGMADRYMGLFSHELKEAISGLWWSLLVVMAMPVFIRWVTLRWVRPAISSWLRRFRVKQSGDALSDIRVVMETAKAKDFNPRDFYKEGFFFLGLDEGGAPIYMTDEEFRKNHKKIIGPSQTGKGVELGVLLDQAIRKGWGAWFVDQKPDDFICDIMRESCEENGRGSPEILDLNGVGPGSYAPFIFGTRRERRERVVKAFGMADTGSTADFYKKNERAVLDYLMPLWDGSLGHLEKLVRGKHPEIDDVKRQWIRNNAGGIESNLSEFMQLDTLRATEEESFNVSSALERGSVVYVRAHMKDTIVRKACVSLLDEVIQVALRKPLPGPIFMVLDECRFIVSDSLADGLATVLSKGINMALAYQSINDLLNLPDKSLNADSIKTGIETNTQVMLSYRAVDFETAEWVSNQTGYAQKTVSKMEKVEINKGGAEEWGTERSVGQQEENTITTNQMLSFPPRVCALVRPNKLATVLYTCWINVKEAKGMPPRHALAPSPALPAQAESQAPTDSEVTVEDDPFAASATPAPQDEADPFAQADTVEVELDPFDNIEGEVDDDDPTIAAASKEYDDDFSNIDEIEGDVEPEPEKPTQAKKGDISPEQQAAIDKALSGILASPTIQPKKAEPEQRKKPVDLSAIDQIEGI</sequence>
<reference evidence="4 5" key="1">
    <citation type="submission" date="2018-06" db="EMBL/GenBank/DDBJ databases">
        <title>Bacteria isolated from soil of Wuhan.</title>
        <authorList>
            <person name="Xiang W."/>
            <person name="Huang C."/>
        </authorList>
    </citation>
    <scope>NUCLEOTIDE SEQUENCE [LARGE SCALE GENOMIC DNA]</scope>
    <source>
        <strain evidence="5">xwS4</strain>
    </source>
</reference>
<feature type="transmembrane region" description="Helical" evidence="2">
    <location>
        <begin position="55"/>
        <end position="78"/>
    </location>
</feature>
<feature type="region of interest" description="Disordered" evidence="1">
    <location>
        <begin position="565"/>
        <end position="593"/>
    </location>
</feature>
<dbReference type="InterPro" id="IPR027417">
    <property type="entry name" value="P-loop_NTPase"/>
</dbReference>
<gene>
    <name evidence="4" type="ORF">DM819_06040</name>
</gene>
<keyword evidence="2" id="KW-0812">Transmembrane</keyword>
<evidence type="ECO:0000256" key="1">
    <source>
        <dbReference type="SAM" id="MobiDB-lite"/>
    </source>
</evidence>
<feature type="compositionally biased region" description="Acidic residues" evidence="1">
    <location>
        <begin position="647"/>
        <end position="663"/>
    </location>
</feature>
<proteinExistence type="predicted"/>
<dbReference type="Pfam" id="PF12696">
    <property type="entry name" value="TraG-D_C"/>
    <property type="match status" value="1"/>
</dbReference>
<dbReference type="Gene3D" id="3.40.50.300">
    <property type="entry name" value="P-loop containing nucleotide triphosphate hydrolases"/>
    <property type="match status" value="1"/>
</dbReference>
<dbReference type="AlphaFoldDB" id="A0ABD6MWX1"/>
<feature type="domain" description="TraD/TraG TraM recognition site" evidence="3">
    <location>
        <begin position="408"/>
        <end position="536"/>
    </location>
</feature>
<dbReference type="EMBL" id="QJRE01000094">
    <property type="protein sequence ID" value="NWL45443.1"/>
    <property type="molecule type" value="Genomic_DNA"/>
</dbReference>
<protein>
    <submittedName>
        <fullName evidence="4">TriK protein</fullName>
    </submittedName>
</protein>
<dbReference type="RefSeq" id="WP_179052549.1">
    <property type="nucleotide sequence ID" value="NZ_QJRE01000094.1"/>
</dbReference>